<dbReference type="Gene3D" id="3.30.70.330">
    <property type="match status" value="1"/>
</dbReference>
<dbReference type="OrthoDB" id="266020at2759"/>
<dbReference type="STRING" id="1266660.A0A1G4IYE4"/>
<name>A0A1G4IYE4_9SACH</name>
<proteinExistence type="predicted"/>
<dbReference type="GO" id="GO:0003676">
    <property type="term" value="F:nucleic acid binding"/>
    <property type="evidence" value="ECO:0007669"/>
    <property type="project" value="InterPro"/>
</dbReference>
<dbReference type="Proteomes" id="UP000190274">
    <property type="component" value="Chromosome C"/>
</dbReference>
<organism evidence="1 2">
    <name type="scientific">Lachancea dasiensis</name>
    <dbReference type="NCBI Taxonomy" id="1072105"/>
    <lineage>
        <taxon>Eukaryota</taxon>
        <taxon>Fungi</taxon>
        <taxon>Dikarya</taxon>
        <taxon>Ascomycota</taxon>
        <taxon>Saccharomycotina</taxon>
        <taxon>Saccharomycetes</taxon>
        <taxon>Saccharomycetales</taxon>
        <taxon>Saccharomycetaceae</taxon>
        <taxon>Lachancea</taxon>
    </lineage>
</organism>
<evidence type="ECO:0000313" key="2">
    <source>
        <dbReference type="Proteomes" id="UP000190274"/>
    </source>
</evidence>
<accession>A0A1G4IYE4</accession>
<dbReference type="EMBL" id="LT598459">
    <property type="protein sequence ID" value="SCU82240.1"/>
    <property type="molecule type" value="Genomic_DNA"/>
</dbReference>
<dbReference type="InterPro" id="IPR012677">
    <property type="entry name" value="Nucleotide-bd_a/b_plait_sf"/>
</dbReference>
<protein>
    <submittedName>
        <fullName evidence="1">LADA_0C03950g1_1</fullName>
    </submittedName>
</protein>
<dbReference type="SUPFAM" id="SSF54928">
    <property type="entry name" value="RNA-binding domain, RBD"/>
    <property type="match status" value="1"/>
</dbReference>
<keyword evidence="2" id="KW-1185">Reference proteome</keyword>
<dbReference type="InterPro" id="IPR035979">
    <property type="entry name" value="RBD_domain_sf"/>
</dbReference>
<dbReference type="AlphaFoldDB" id="A0A1G4IYE4"/>
<dbReference type="CDD" id="cd12247">
    <property type="entry name" value="RRM2_U1A_like"/>
    <property type="match status" value="1"/>
</dbReference>
<gene>
    <name evidence="1" type="ORF">LADA_0C03950G</name>
</gene>
<evidence type="ECO:0000313" key="1">
    <source>
        <dbReference type="EMBL" id="SCU82240.1"/>
    </source>
</evidence>
<sequence>MSQRTLYLGNLPRRPASEANFTRLVLHAINSQNPYVQNHDLPIPQVKFDTLPNDNRRVFHDPLSSENIVSAYANSKQSLLDSVANEDELCQEVLRKFFDSLDTLYQPEFARNLTIGGFRKLFRQLQSQQDQVHSLSDHDLTRILAILRDTEAQICLKSRKHLSLLDPQYGVVAISRSRRGVHDSQGFLTFINHDRAREFLERFKGQLKIRGRKIHLSFSSQDSLLGAYLHDGKRAVQKSVADRVKQGDESEPNKTLDDGKTKLKRQLRRLRHKLRLKGIEAEEIQRIVQRIQREKSAVIEAPTPSSRAKSQGSTQEMVPAKKITIAEVSGNPPNKILLAQRLPNGVSHEEVSLLFQAEGLVEVRLVSVRNVAFIEFINVSHASNMLNKLGTSFPWKNSAVSLGFAK</sequence>
<reference evidence="2" key="1">
    <citation type="submission" date="2016-03" db="EMBL/GenBank/DDBJ databases">
        <authorList>
            <person name="Devillers H."/>
        </authorList>
    </citation>
    <scope>NUCLEOTIDE SEQUENCE [LARGE SCALE GENOMIC DNA]</scope>
</reference>